<gene>
    <name evidence="1" type="ORF">HG535_0G03370</name>
</gene>
<evidence type="ECO:0000313" key="1">
    <source>
        <dbReference type="EMBL" id="QLG74454.1"/>
    </source>
</evidence>
<dbReference type="RefSeq" id="XP_037146179.1">
    <property type="nucleotide sequence ID" value="XM_037290284.1"/>
</dbReference>
<dbReference type="Proteomes" id="UP000509704">
    <property type="component" value="Chromosome 7"/>
</dbReference>
<accession>A0A7H9B883</accession>
<reference evidence="1 2" key="1">
    <citation type="submission" date="2020-07" db="EMBL/GenBank/DDBJ databases">
        <title>The yeast mating-type switching endonuclease HO is a domesticated member of an unorthodox homing genetic element family.</title>
        <authorList>
            <person name="Coughlan A.Y."/>
            <person name="Lombardi L."/>
            <person name="Braun-Galleani S."/>
            <person name="Martos A.R."/>
            <person name="Galeote V."/>
            <person name="Bigey F."/>
            <person name="Dequin S."/>
            <person name="Byrne K.P."/>
            <person name="Wolfe K.H."/>
        </authorList>
    </citation>
    <scope>NUCLEOTIDE SEQUENCE [LARGE SCALE GENOMIC DNA]</scope>
    <source>
        <strain evidence="1 2">NRRL Y-6702</strain>
    </source>
</reference>
<dbReference type="GeneID" id="59238237"/>
<evidence type="ECO:0000313" key="2">
    <source>
        <dbReference type="Proteomes" id="UP000509704"/>
    </source>
</evidence>
<sequence length="374" mass="43298">MSPMLARAVRYITSLQDHTGSDFRVFDKQMRKRVTMIQSISAIVYLSKLKKNTSSQEKLKKLRSMMRNTGSLILLSTLYPSLHKLLGKQLPHKRFVIWCLSIISSLMMATKVPNWLVSYVTVESLSDRILSFGCIGQPISHIAESTLVLARQAILCAIIPILYVKSNKPSIVSGAGKVLFTRRSFLRDFVIFYSVWNFLSLYNYGKRLLFKGRNNKDEISIRNVFHYPDEWPIRSSNMKPLMDKLTEIHEIAFQNSRPLFDKFMNSPLVENVIPCIKWAVWRQVCYKSLTHVPHHNHNSAVNSKLMQSITMMLTFYILDGREYKMNVRPGVLRYLTRCILNRYLTNWNKGALKVQLFIMSQLTLLNETSSEISS</sequence>
<dbReference type="KEGG" id="zmk:HG535_0G03370"/>
<name>A0A7H9B883_ZYGMR</name>
<dbReference type="EMBL" id="CP058610">
    <property type="protein sequence ID" value="QLG74454.1"/>
    <property type="molecule type" value="Genomic_DNA"/>
</dbReference>
<proteinExistence type="predicted"/>
<keyword evidence="2" id="KW-1185">Reference proteome</keyword>
<dbReference type="OrthoDB" id="4063341at2759"/>
<protein>
    <submittedName>
        <fullName evidence="1">Uncharacterized protein</fullName>
    </submittedName>
</protein>
<organism evidence="1 2">
    <name type="scientific">Zygotorulaspora mrakii</name>
    <name type="common">Zygosaccharomyces mrakii</name>
    <dbReference type="NCBI Taxonomy" id="42260"/>
    <lineage>
        <taxon>Eukaryota</taxon>
        <taxon>Fungi</taxon>
        <taxon>Dikarya</taxon>
        <taxon>Ascomycota</taxon>
        <taxon>Saccharomycotina</taxon>
        <taxon>Saccharomycetes</taxon>
        <taxon>Saccharomycetales</taxon>
        <taxon>Saccharomycetaceae</taxon>
        <taxon>Zygotorulaspora</taxon>
    </lineage>
</organism>
<dbReference type="AlphaFoldDB" id="A0A7H9B883"/>